<protein>
    <submittedName>
        <fullName evidence="1">Uncharacterized protein</fullName>
    </submittedName>
</protein>
<organism evidence="1 2">
    <name type="scientific">Mus spicilegus</name>
    <name type="common">Mound-building mouse</name>
    <dbReference type="NCBI Taxonomy" id="10103"/>
    <lineage>
        <taxon>Eukaryota</taxon>
        <taxon>Metazoa</taxon>
        <taxon>Chordata</taxon>
        <taxon>Craniata</taxon>
        <taxon>Vertebrata</taxon>
        <taxon>Euteleostomi</taxon>
        <taxon>Mammalia</taxon>
        <taxon>Eutheria</taxon>
        <taxon>Euarchontoglires</taxon>
        <taxon>Glires</taxon>
        <taxon>Rodentia</taxon>
        <taxon>Myomorpha</taxon>
        <taxon>Muroidea</taxon>
        <taxon>Muridae</taxon>
        <taxon>Murinae</taxon>
        <taxon>Mus</taxon>
        <taxon>Mus</taxon>
    </lineage>
</organism>
<dbReference type="AlphaFoldDB" id="A0A8C6H5I7"/>
<proteinExistence type="predicted"/>
<evidence type="ECO:0000313" key="1">
    <source>
        <dbReference type="Ensembl" id="ENSMSIP00000015883.1"/>
    </source>
</evidence>
<dbReference type="GeneTree" id="ENSGT01140000286737"/>
<dbReference type="Proteomes" id="UP000694415">
    <property type="component" value="Unplaced"/>
</dbReference>
<sequence length="97" mass="10717">MPVSTHLGSSTCTLRAHAPPAGGCSKATTHWDIPGLWLEGRFIKVFQFFFTFESVPKRKDHPAVASTALVMDLVVFLSSEHSFFTGHSHVLIPSFFL</sequence>
<keyword evidence="2" id="KW-1185">Reference proteome</keyword>
<evidence type="ECO:0000313" key="2">
    <source>
        <dbReference type="Proteomes" id="UP000694415"/>
    </source>
</evidence>
<reference evidence="1" key="1">
    <citation type="submission" date="2025-08" db="UniProtKB">
        <authorList>
            <consortium name="Ensembl"/>
        </authorList>
    </citation>
    <scope>IDENTIFICATION</scope>
</reference>
<reference evidence="1" key="2">
    <citation type="submission" date="2025-09" db="UniProtKB">
        <authorList>
            <consortium name="Ensembl"/>
        </authorList>
    </citation>
    <scope>IDENTIFICATION</scope>
</reference>
<accession>A0A8C6H5I7</accession>
<dbReference type="Ensembl" id="ENSMSIT00000020166.1">
    <property type="protein sequence ID" value="ENSMSIP00000015883.1"/>
    <property type="gene ID" value="ENSMSIG00000013647.1"/>
</dbReference>
<name>A0A8C6H5I7_MUSSI</name>